<dbReference type="Proteomes" id="UP000447876">
    <property type="component" value="Unassembled WGS sequence"/>
</dbReference>
<dbReference type="PROSITE" id="PS51257">
    <property type="entry name" value="PROKAR_LIPOPROTEIN"/>
    <property type="match status" value="1"/>
</dbReference>
<dbReference type="EMBL" id="WNZW01000021">
    <property type="protein sequence ID" value="MUG48170.1"/>
    <property type="molecule type" value="Genomic_DNA"/>
</dbReference>
<dbReference type="AlphaFoldDB" id="A0A7X2Z632"/>
<dbReference type="OrthoDB" id="2657915at2"/>
<accession>A0A7X2Z632</accession>
<organism evidence="1 2">
    <name type="scientific">Paenibacillus woosongensis</name>
    <dbReference type="NCBI Taxonomy" id="307580"/>
    <lineage>
        <taxon>Bacteria</taxon>
        <taxon>Bacillati</taxon>
        <taxon>Bacillota</taxon>
        <taxon>Bacilli</taxon>
        <taxon>Bacillales</taxon>
        <taxon>Paenibacillaceae</taxon>
        <taxon>Paenibacillus</taxon>
    </lineage>
</organism>
<proteinExistence type="predicted"/>
<protein>
    <recommendedName>
        <fullName evidence="3">Lipoprotein</fullName>
    </recommendedName>
</protein>
<gene>
    <name evidence="1" type="ORF">GNP95_24825</name>
</gene>
<name>A0A7X2Z632_9BACL</name>
<dbReference type="InterPro" id="IPR046720">
    <property type="entry name" value="DUF6612"/>
</dbReference>
<sequence length="355" mass="40242">MSRKFFMSVLILLMSVTLVLTGCGAKKEPKEALKSAAVTALNMDSYASESQIKITDLKLEGESSPEMGVVFSMLKDAEINLTQVYQKEPMQSEASLEVKLTGDFSTTITLQFVTTKDKIYVKIPSIPFLPLPEKAVGKFLELDLKELAEYSGEEFDPDLLDTEKTQKFVAEIANVILSEYENEKFIKDIDPKDIELPEGFKAKQVVQFYVTNDTAKEAISILLQEALPKVLDIIAKDEYRAMMQLTPEDIEEAKKGLEEMDQNELQTTLDEMQRYLTINQFNMNTAIDKDNYPSYQEMNMDMAFSDPDTKDKIQLALQMKSQFTSINQKPTFSIGIPTDVMTMDEFLQEMNALGY</sequence>
<evidence type="ECO:0000313" key="1">
    <source>
        <dbReference type="EMBL" id="MUG48170.1"/>
    </source>
</evidence>
<evidence type="ECO:0008006" key="3">
    <source>
        <dbReference type="Google" id="ProtNLM"/>
    </source>
</evidence>
<dbReference type="Pfam" id="PF20316">
    <property type="entry name" value="DUF6612"/>
    <property type="match status" value="1"/>
</dbReference>
<comment type="caution">
    <text evidence="1">The sequence shown here is derived from an EMBL/GenBank/DDBJ whole genome shotgun (WGS) entry which is preliminary data.</text>
</comment>
<reference evidence="1 2" key="1">
    <citation type="submission" date="2019-11" db="EMBL/GenBank/DDBJ databases">
        <title>Draft genome sequences of five Paenibacillus species of dairy origin.</title>
        <authorList>
            <person name="Olajide A.M."/>
            <person name="Chen S."/>
            <person name="Lapointe G."/>
        </authorList>
    </citation>
    <scope>NUCLEOTIDE SEQUENCE [LARGE SCALE GENOMIC DNA]</scope>
    <source>
        <strain evidence="1 2">12CR55</strain>
    </source>
</reference>
<evidence type="ECO:0000313" key="2">
    <source>
        <dbReference type="Proteomes" id="UP000447876"/>
    </source>
</evidence>